<dbReference type="OrthoDB" id="190201at2759"/>
<keyword evidence="2" id="KW-0472">Membrane</keyword>
<feature type="compositionally biased region" description="Low complexity" evidence="1">
    <location>
        <begin position="10"/>
        <end position="21"/>
    </location>
</feature>
<dbReference type="AlphaFoldDB" id="A0A9Q8ZH91"/>
<dbReference type="VEuPathDB" id="FungiDB:yc1106_08954"/>
<gene>
    <name evidence="3" type="ORF">yc1106_08954</name>
</gene>
<evidence type="ECO:0000313" key="3">
    <source>
        <dbReference type="EMBL" id="USP81680.1"/>
    </source>
</evidence>
<dbReference type="Proteomes" id="UP001056012">
    <property type="component" value="Chromosome 7"/>
</dbReference>
<reference evidence="3" key="1">
    <citation type="submission" date="2021-12" db="EMBL/GenBank/DDBJ databases">
        <title>Curvularia clavata genome.</title>
        <authorList>
            <person name="Cao Y."/>
        </authorList>
    </citation>
    <scope>NUCLEOTIDE SEQUENCE</scope>
    <source>
        <strain evidence="3">Yc1106</strain>
    </source>
</reference>
<organism evidence="3 4">
    <name type="scientific">Curvularia clavata</name>
    <dbReference type="NCBI Taxonomy" id="95742"/>
    <lineage>
        <taxon>Eukaryota</taxon>
        <taxon>Fungi</taxon>
        <taxon>Dikarya</taxon>
        <taxon>Ascomycota</taxon>
        <taxon>Pezizomycotina</taxon>
        <taxon>Dothideomycetes</taxon>
        <taxon>Pleosporomycetidae</taxon>
        <taxon>Pleosporales</taxon>
        <taxon>Pleosporineae</taxon>
        <taxon>Pleosporaceae</taxon>
        <taxon>Curvularia</taxon>
    </lineage>
</organism>
<feature type="transmembrane region" description="Helical" evidence="2">
    <location>
        <begin position="244"/>
        <end position="263"/>
    </location>
</feature>
<proteinExistence type="predicted"/>
<name>A0A9Q8ZH91_CURCL</name>
<feature type="region of interest" description="Disordered" evidence="1">
    <location>
        <begin position="1"/>
        <end position="23"/>
    </location>
</feature>
<keyword evidence="2" id="KW-1133">Transmembrane helix</keyword>
<protein>
    <submittedName>
        <fullName evidence="3">Uncharacterized protein</fullName>
    </submittedName>
</protein>
<evidence type="ECO:0000256" key="2">
    <source>
        <dbReference type="SAM" id="Phobius"/>
    </source>
</evidence>
<feature type="region of interest" description="Disordered" evidence="1">
    <location>
        <begin position="51"/>
        <end position="94"/>
    </location>
</feature>
<evidence type="ECO:0000313" key="4">
    <source>
        <dbReference type="Proteomes" id="UP001056012"/>
    </source>
</evidence>
<keyword evidence="2" id="KW-0812">Transmembrane</keyword>
<sequence>MLVTESTEPSVTTLDSVSSVSMEENSIRPSMLYSVLPTVVSSRIPTIPSLRQSLGDARGRTSCSKSDTVIELPQPETPPPGYSSMPPSGSITPHRLSAALGGAELDFADDESEGQASSRAMPLQTLGAEETHSGIRWKYASLGTTLLNQACRESNASTSSSDEASATLTRQLYIHGMTYLLRGLPTKLTPEETLSLQAALPQDLAEAVNDPNAGALVRASDQKLSPSQKPPQNPTVLHRVTATLVLQLFLLIQFLLPYIRLFLAHAYRFERKHQITKRLVNTSVATVDDIGRRTLRFSHTVCQMNDGMVGQAINDMSIWWITGVTGGVRQGLAEGLRTMKVAEAQRREGSEVTN</sequence>
<evidence type="ECO:0000256" key="1">
    <source>
        <dbReference type="SAM" id="MobiDB-lite"/>
    </source>
</evidence>
<keyword evidence="4" id="KW-1185">Reference proteome</keyword>
<dbReference type="EMBL" id="CP089280">
    <property type="protein sequence ID" value="USP81680.1"/>
    <property type="molecule type" value="Genomic_DNA"/>
</dbReference>
<accession>A0A9Q8ZH91</accession>